<dbReference type="PANTHER" id="PTHR32089">
    <property type="entry name" value="METHYL-ACCEPTING CHEMOTAXIS PROTEIN MCPB"/>
    <property type="match status" value="1"/>
</dbReference>
<keyword evidence="7 9" id="KW-0807">Transducer</keyword>
<dbReference type="SMART" id="SM00283">
    <property type="entry name" value="MA"/>
    <property type="match status" value="1"/>
</dbReference>
<keyword evidence="5" id="KW-1133">Transmembrane helix</keyword>
<dbReference type="InterPro" id="IPR004090">
    <property type="entry name" value="Chemotax_Me-accpt_rcpt"/>
</dbReference>
<keyword evidence="13" id="KW-1185">Reference proteome</keyword>
<organism evidence="12 13">
    <name type="scientific">Pseudomonas serbiensis</name>
    <dbReference type="NCBI Taxonomy" id="3064350"/>
    <lineage>
        <taxon>Bacteria</taxon>
        <taxon>Pseudomonadati</taxon>
        <taxon>Pseudomonadota</taxon>
        <taxon>Gammaproteobacteria</taxon>
        <taxon>Pseudomonadales</taxon>
        <taxon>Pseudomonadaceae</taxon>
        <taxon>Pseudomonas</taxon>
    </lineage>
</organism>
<dbReference type="SUPFAM" id="SSF55785">
    <property type="entry name" value="PYP-like sensor domain (PAS domain)"/>
    <property type="match status" value="1"/>
</dbReference>
<keyword evidence="3" id="KW-0488">Methylation</keyword>
<comment type="caution">
    <text evidence="12">The sequence shown here is derived from an EMBL/GenBank/DDBJ whole genome shotgun (WGS) entry which is preliminary data.</text>
</comment>
<dbReference type="Gene3D" id="1.10.287.950">
    <property type="entry name" value="Methyl-accepting chemotaxis protein"/>
    <property type="match status" value="1"/>
</dbReference>
<evidence type="ECO:0000313" key="12">
    <source>
        <dbReference type="EMBL" id="MDO7925676.1"/>
    </source>
</evidence>
<feature type="domain" description="Methyl-accepting transducer" evidence="10">
    <location>
        <begin position="243"/>
        <end position="479"/>
    </location>
</feature>
<evidence type="ECO:0000256" key="2">
    <source>
        <dbReference type="ARBA" id="ARBA00022475"/>
    </source>
</evidence>
<evidence type="ECO:0000256" key="6">
    <source>
        <dbReference type="ARBA" id="ARBA00023136"/>
    </source>
</evidence>
<dbReference type="EMBL" id="JAUQOO010000001">
    <property type="protein sequence ID" value="MDO7925676.1"/>
    <property type="molecule type" value="Genomic_DNA"/>
</dbReference>
<evidence type="ECO:0000259" key="10">
    <source>
        <dbReference type="PROSITE" id="PS50111"/>
    </source>
</evidence>
<keyword evidence="2" id="KW-1003">Cell membrane</keyword>
<dbReference type="Pfam" id="PF00015">
    <property type="entry name" value="MCPsignal"/>
    <property type="match status" value="1"/>
</dbReference>
<dbReference type="PRINTS" id="PR00260">
    <property type="entry name" value="CHEMTRNSDUCR"/>
</dbReference>
<sequence length="515" mass="55077">MSATSTHSTVAPLICRTDLRGLITFGSDAFVSLSGYSATELLCQPCVLLKHPDMPAQIFDSLWSTLKQGKPWMGLLKNRRKDGSAYWLSAYVKPIFGNEGIQAYGAVYSTPTDVQRLRAEKLYTGLKGSSSSLGAGQRVAALLSSTLPALPVGLLAGAGAWQLDGFAAQTGLIVAAVAAMGVIQQWRQARAFQRVLTAHHKSFADPLLARVFSGESGTAGLLDLALLAEQSRLQSALSRIGSTGSVVEQRINELGQLIQAETHRLERQRDETDLSVTALAELGATIQEVSGNVQETNLATQEALRLASHGEQLSEKSLGAMQQLSSSVDHIALAVEQLAHSTESIGNITEIISAIAGQTNLLALNAAIEAARAGEAGRGFSVVADEVRHLATRTQEATRQIQPLLLQLRTATERTVQLTDEGREFARHSTREVESVQGNLAGVNASLGQISGMSEQIASAMQQQSQVVESLSQQVLQVAQLSTQSVDKALDGQRISSDIQDQAVALRHLAERFDR</sequence>
<evidence type="ECO:0000256" key="1">
    <source>
        <dbReference type="ARBA" id="ARBA00004236"/>
    </source>
</evidence>
<name>A0ABT9CJK8_9PSED</name>
<proteinExistence type="inferred from homology"/>
<dbReference type="InterPro" id="IPR035965">
    <property type="entry name" value="PAS-like_dom_sf"/>
</dbReference>
<comment type="similarity">
    <text evidence="8">Belongs to the methyl-accepting chemotaxis (MCP) protein family.</text>
</comment>
<dbReference type="CDD" id="cd11386">
    <property type="entry name" value="MCP_signal"/>
    <property type="match status" value="1"/>
</dbReference>
<gene>
    <name evidence="12" type="ORF">Q6A51_02725</name>
</gene>
<dbReference type="CDD" id="cd00130">
    <property type="entry name" value="PAS"/>
    <property type="match status" value="1"/>
</dbReference>
<evidence type="ECO:0000256" key="5">
    <source>
        <dbReference type="ARBA" id="ARBA00022989"/>
    </source>
</evidence>
<evidence type="ECO:0000256" key="3">
    <source>
        <dbReference type="ARBA" id="ARBA00022481"/>
    </source>
</evidence>
<evidence type="ECO:0000256" key="4">
    <source>
        <dbReference type="ARBA" id="ARBA00022692"/>
    </source>
</evidence>
<keyword evidence="6" id="KW-0472">Membrane</keyword>
<evidence type="ECO:0000256" key="9">
    <source>
        <dbReference type="PROSITE-ProRule" id="PRU00284"/>
    </source>
</evidence>
<reference evidence="12 13" key="1">
    <citation type="submission" date="2023-07" db="EMBL/GenBank/DDBJ databases">
        <title>Identification of four novel Pseudomonas species associated with bacterial leaf spot of cucurbits.</title>
        <authorList>
            <person name="Fullem K.R."/>
        </authorList>
    </citation>
    <scope>NUCLEOTIDE SEQUENCE [LARGE SCALE GENOMIC DNA]</scope>
    <source>
        <strain evidence="12 13">KFB 138</strain>
    </source>
</reference>
<evidence type="ECO:0000256" key="7">
    <source>
        <dbReference type="ARBA" id="ARBA00023224"/>
    </source>
</evidence>
<keyword evidence="4" id="KW-0812">Transmembrane</keyword>
<dbReference type="InterPro" id="IPR004089">
    <property type="entry name" value="MCPsignal_dom"/>
</dbReference>
<dbReference type="RefSeq" id="WP_304574064.1">
    <property type="nucleotide sequence ID" value="NZ_JAUQOO010000001.1"/>
</dbReference>
<dbReference type="NCBIfam" id="TIGR00229">
    <property type="entry name" value="sensory_box"/>
    <property type="match status" value="1"/>
</dbReference>
<dbReference type="PROSITE" id="PS50111">
    <property type="entry name" value="CHEMOTAXIS_TRANSDUC_2"/>
    <property type="match status" value="1"/>
</dbReference>
<dbReference type="SUPFAM" id="SSF58104">
    <property type="entry name" value="Methyl-accepting chemotaxis protein (MCP) signaling domain"/>
    <property type="match status" value="1"/>
</dbReference>
<comment type="subcellular location">
    <subcellularLocation>
        <location evidence="1">Cell membrane</location>
    </subcellularLocation>
</comment>
<dbReference type="InterPro" id="IPR013655">
    <property type="entry name" value="PAS_fold_3"/>
</dbReference>
<dbReference type="Pfam" id="PF08447">
    <property type="entry name" value="PAS_3"/>
    <property type="match status" value="1"/>
</dbReference>
<dbReference type="PROSITE" id="PS50112">
    <property type="entry name" value="PAS"/>
    <property type="match status" value="1"/>
</dbReference>
<dbReference type="Proteomes" id="UP001223016">
    <property type="component" value="Unassembled WGS sequence"/>
</dbReference>
<dbReference type="Gene3D" id="3.30.450.20">
    <property type="entry name" value="PAS domain"/>
    <property type="match status" value="1"/>
</dbReference>
<evidence type="ECO:0000313" key="13">
    <source>
        <dbReference type="Proteomes" id="UP001223016"/>
    </source>
</evidence>
<evidence type="ECO:0000256" key="8">
    <source>
        <dbReference type="ARBA" id="ARBA00029447"/>
    </source>
</evidence>
<feature type="domain" description="PAS" evidence="11">
    <location>
        <begin position="18"/>
        <end position="69"/>
    </location>
</feature>
<evidence type="ECO:0000259" key="11">
    <source>
        <dbReference type="PROSITE" id="PS50112"/>
    </source>
</evidence>
<accession>A0ABT9CJK8</accession>
<dbReference type="PANTHER" id="PTHR32089:SF74">
    <property type="entry name" value="METHYL-ACCEPTING CHEMOTAXIS PROTEIN AER"/>
    <property type="match status" value="1"/>
</dbReference>
<protein>
    <submittedName>
        <fullName evidence="12">PAS domain-containing methyl-accepting chemotaxis protein</fullName>
    </submittedName>
</protein>
<dbReference type="InterPro" id="IPR000014">
    <property type="entry name" value="PAS"/>
</dbReference>